<comment type="caution">
    <text evidence="2">The sequence shown here is derived from an EMBL/GenBank/DDBJ whole genome shotgun (WGS) entry which is preliminary data.</text>
</comment>
<sequence length="43" mass="4968">MSGFVLYIYVFMLKDTICLCFFSVLSENSGLFVVEIGLFNFFL</sequence>
<reference evidence="2 3" key="1">
    <citation type="submission" date="2016-10" db="EMBL/GenBank/DDBJ databases">
        <authorList>
            <person name="Varghese N."/>
            <person name="Submissions S."/>
        </authorList>
    </citation>
    <scope>NUCLEOTIDE SEQUENCE [LARGE SCALE GENOMIC DNA]</scope>
    <source>
        <strain evidence="3">DSM 19823 / KCTC 23066 / CCTCC M 208030 / D25</strain>
    </source>
</reference>
<feature type="transmembrane region" description="Helical" evidence="1">
    <location>
        <begin position="6"/>
        <end position="25"/>
    </location>
</feature>
<accession>A0AAJ5BD81</accession>
<keyword evidence="1" id="KW-1133">Transmembrane helix</keyword>
<keyword evidence="3" id="KW-1185">Reference proteome</keyword>
<organism evidence="2 3">
    <name type="scientific">Myroides profundi</name>
    <dbReference type="NCBI Taxonomy" id="480520"/>
    <lineage>
        <taxon>Bacteria</taxon>
        <taxon>Pseudomonadati</taxon>
        <taxon>Bacteroidota</taxon>
        <taxon>Flavobacteriia</taxon>
        <taxon>Flavobacteriales</taxon>
        <taxon>Flavobacteriaceae</taxon>
        <taxon>Myroides</taxon>
    </lineage>
</organism>
<proteinExistence type="predicted"/>
<keyword evidence="1" id="KW-0812">Transmembrane</keyword>
<evidence type="ECO:0000256" key="1">
    <source>
        <dbReference type="SAM" id="Phobius"/>
    </source>
</evidence>
<dbReference type="Proteomes" id="UP000183496">
    <property type="component" value="Unassembled WGS sequence"/>
</dbReference>
<dbReference type="AlphaFoldDB" id="A0AAJ5BD81"/>
<gene>
    <name evidence="2" type="ORF">SAMN04488089_103156</name>
</gene>
<protein>
    <submittedName>
        <fullName evidence="2">Uncharacterized protein</fullName>
    </submittedName>
</protein>
<evidence type="ECO:0000313" key="3">
    <source>
        <dbReference type="Proteomes" id="UP000183496"/>
    </source>
</evidence>
<keyword evidence="1" id="KW-0472">Membrane</keyword>
<dbReference type="EMBL" id="FOFY01000003">
    <property type="protein sequence ID" value="SEQ44451.1"/>
    <property type="molecule type" value="Genomic_DNA"/>
</dbReference>
<evidence type="ECO:0000313" key="2">
    <source>
        <dbReference type="EMBL" id="SEQ44451.1"/>
    </source>
</evidence>
<name>A0AAJ5BD81_MYRPR</name>